<accession>A0A9W4X9F1</accession>
<sequence>MTLHWKDDPKPLEQICLVDVETALDLHRTTIICKNQANLLKAFAL</sequence>
<feature type="non-terminal residue" evidence="1">
    <location>
        <position position="45"/>
    </location>
</feature>
<dbReference type="EMBL" id="CAMKVN010013208">
    <property type="protein sequence ID" value="CAI2195887.1"/>
    <property type="molecule type" value="Genomic_DNA"/>
</dbReference>
<dbReference type="AlphaFoldDB" id="A0A9W4X9F1"/>
<organism evidence="1 2">
    <name type="scientific">Funneliformis geosporum</name>
    <dbReference type="NCBI Taxonomy" id="1117311"/>
    <lineage>
        <taxon>Eukaryota</taxon>
        <taxon>Fungi</taxon>
        <taxon>Fungi incertae sedis</taxon>
        <taxon>Mucoromycota</taxon>
        <taxon>Glomeromycotina</taxon>
        <taxon>Glomeromycetes</taxon>
        <taxon>Glomerales</taxon>
        <taxon>Glomeraceae</taxon>
        <taxon>Funneliformis</taxon>
    </lineage>
</organism>
<evidence type="ECO:0000313" key="2">
    <source>
        <dbReference type="Proteomes" id="UP001153678"/>
    </source>
</evidence>
<dbReference type="Proteomes" id="UP001153678">
    <property type="component" value="Unassembled WGS sequence"/>
</dbReference>
<protein>
    <submittedName>
        <fullName evidence="1">16478_t:CDS:1</fullName>
    </submittedName>
</protein>
<keyword evidence="2" id="KW-1185">Reference proteome</keyword>
<proteinExistence type="predicted"/>
<reference evidence="1" key="1">
    <citation type="submission" date="2022-08" db="EMBL/GenBank/DDBJ databases">
        <authorList>
            <person name="Kallberg Y."/>
            <person name="Tangrot J."/>
            <person name="Rosling A."/>
        </authorList>
    </citation>
    <scope>NUCLEOTIDE SEQUENCE</scope>
    <source>
        <strain evidence="1">Wild A</strain>
    </source>
</reference>
<evidence type="ECO:0000313" key="1">
    <source>
        <dbReference type="EMBL" id="CAI2195887.1"/>
    </source>
</evidence>
<name>A0A9W4X9F1_9GLOM</name>
<gene>
    <name evidence="1" type="ORF">FWILDA_LOCUS17302</name>
</gene>
<dbReference type="OrthoDB" id="2424995at2759"/>
<comment type="caution">
    <text evidence="1">The sequence shown here is derived from an EMBL/GenBank/DDBJ whole genome shotgun (WGS) entry which is preliminary data.</text>
</comment>